<dbReference type="GO" id="GO:0005737">
    <property type="term" value="C:cytoplasm"/>
    <property type="evidence" value="ECO:0007669"/>
    <property type="project" value="UniProtKB-SubCell"/>
</dbReference>
<dbReference type="InterPro" id="IPR032305">
    <property type="entry name" value="GTP-bd_M"/>
</dbReference>
<dbReference type="InterPro" id="IPR042108">
    <property type="entry name" value="GTPase_HflX_N_sf"/>
</dbReference>
<reference evidence="10" key="1">
    <citation type="submission" date="2020-06" db="EMBL/GenBank/DDBJ databases">
        <title>Draft genomic sequecing of Geomonas sp. Red736.</title>
        <authorList>
            <person name="Itoh H."/>
            <person name="Xu Z.X."/>
            <person name="Ushijima N."/>
            <person name="Masuda Y."/>
            <person name="Shiratori Y."/>
            <person name="Senoo K."/>
        </authorList>
    </citation>
    <scope>NUCLEOTIDE SEQUENCE [LARGE SCALE GENOMIC DNA]</scope>
    <source>
        <strain evidence="10">Red736</strain>
    </source>
</reference>
<dbReference type="InterPro" id="IPR016496">
    <property type="entry name" value="GTPase_HflX"/>
</dbReference>
<dbReference type="Proteomes" id="UP000568888">
    <property type="component" value="Unassembled WGS sequence"/>
</dbReference>
<organism evidence="9 10">
    <name type="scientific">Geomonas paludis</name>
    <dbReference type="NCBI Taxonomy" id="2740185"/>
    <lineage>
        <taxon>Bacteria</taxon>
        <taxon>Pseudomonadati</taxon>
        <taxon>Thermodesulfobacteriota</taxon>
        <taxon>Desulfuromonadia</taxon>
        <taxon>Geobacterales</taxon>
        <taxon>Geobacteraceae</taxon>
        <taxon>Geomonas</taxon>
    </lineage>
</organism>
<accession>A0A6V8MXY6</accession>
<comment type="subunit">
    <text evidence="6">Monomer. Associates with the 50S ribosomal subunit.</text>
</comment>
<dbReference type="InterPro" id="IPR027417">
    <property type="entry name" value="P-loop_NTPase"/>
</dbReference>
<dbReference type="NCBIfam" id="TIGR03156">
    <property type="entry name" value="GTP_HflX"/>
    <property type="match status" value="1"/>
</dbReference>
<dbReference type="InterPro" id="IPR030394">
    <property type="entry name" value="G_HFLX_dom"/>
</dbReference>
<evidence type="ECO:0000256" key="4">
    <source>
        <dbReference type="ARBA" id="ARBA00022842"/>
    </source>
</evidence>
<evidence type="ECO:0000313" key="10">
    <source>
        <dbReference type="Proteomes" id="UP000568888"/>
    </source>
</evidence>
<dbReference type="Gene3D" id="6.10.250.2860">
    <property type="match status" value="1"/>
</dbReference>
<feature type="coiled-coil region" evidence="7">
    <location>
        <begin position="335"/>
        <end position="362"/>
    </location>
</feature>
<keyword evidence="3 6" id="KW-0547">Nucleotide-binding</keyword>
<feature type="domain" description="Hflx-type G" evidence="8">
    <location>
        <begin position="376"/>
        <end position="549"/>
    </location>
</feature>
<dbReference type="Gene3D" id="3.40.50.11060">
    <property type="entry name" value="GTPase HflX, N-terminal domain"/>
    <property type="match status" value="1"/>
</dbReference>
<dbReference type="EMBL" id="BLXY01000006">
    <property type="protein sequence ID" value="GFO64981.1"/>
    <property type="molecule type" value="Genomic_DNA"/>
</dbReference>
<dbReference type="Pfam" id="PF13167">
    <property type="entry name" value="GTP-bdg_N"/>
    <property type="match status" value="1"/>
</dbReference>
<dbReference type="InterPro" id="IPR025121">
    <property type="entry name" value="GTPase_HflX_N"/>
</dbReference>
<comment type="subcellular location">
    <subcellularLocation>
        <location evidence="6">Cytoplasm</location>
    </subcellularLocation>
    <text evidence="6">May associate with membranes.</text>
</comment>
<evidence type="ECO:0000256" key="5">
    <source>
        <dbReference type="ARBA" id="ARBA00023134"/>
    </source>
</evidence>
<dbReference type="Pfam" id="PF16360">
    <property type="entry name" value="GTP-bdg_M"/>
    <property type="match status" value="1"/>
</dbReference>
<keyword evidence="5 6" id="KW-0342">GTP-binding</keyword>
<dbReference type="AlphaFoldDB" id="A0A6V8MXY6"/>
<dbReference type="Gene3D" id="3.40.50.300">
    <property type="entry name" value="P-loop containing nucleotide triphosphate hydrolases"/>
    <property type="match status" value="1"/>
</dbReference>
<dbReference type="GO" id="GO:0043022">
    <property type="term" value="F:ribosome binding"/>
    <property type="evidence" value="ECO:0007669"/>
    <property type="project" value="TreeGrafter"/>
</dbReference>
<dbReference type="GO" id="GO:0003924">
    <property type="term" value="F:GTPase activity"/>
    <property type="evidence" value="ECO:0007669"/>
    <property type="project" value="UniProtKB-UniRule"/>
</dbReference>
<dbReference type="FunFam" id="3.40.50.11060:FF:000001">
    <property type="entry name" value="GTPase HflX"/>
    <property type="match status" value="1"/>
</dbReference>
<keyword evidence="4" id="KW-0460">Magnesium</keyword>
<dbReference type="GO" id="GO:0005525">
    <property type="term" value="F:GTP binding"/>
    <property type="evidence" value="ECO:0007669"/>
    <property type="project" value="UniProtKB-UniRule"/>
</dbReference>
<dbReference type="Pfam" id="PF01926">
    <property type="entry name" value="MMR_HSR1"/>
    <property type="match status" value="1"/>
</dbReference>
<comment type="caution">
    <text evidence="9">The sequence shown here is derived from an EMBL/GenBank/DDBJ whole genome shotgun (WGS) entry which is preliminary data.</text>
</comment>
<gene>
    <name evidence="6 9" type="primary">hflX</name>
    <name evidence="9" type="ORF">GMPD_29000</name>
</gene>
<name>A0A6V8MXY6_9BACT</name>
<evidence type="ECO:0000256" key="1">
    <source>
        <dbReference type="ARBA" id="ARBA00022490"/>
    </source>
</evidence>
<dbReference type="SUPFAM" id="SSF52540">
    <property type="entry name" value="P-loop containing nucleoside triphosphate hydrolases"/>
    <property type="match status" value="1"/>
</dbReference>
<dbReference type="PROSITE" id="PS51705">
    <property type="entry name" value="G_HFLX"/>
    <property type="match status" value="1"/>
</dbReference>
<comment type="similarity">
    <text evidence="6">Belongs to the TRAFAC class OBG-HflX-like GTPase superfamily. HflX GTPase family.</text>
</comment>
<keyword evidence="2" id="KW-0479">Metal-binding</keyword>
<dbReference type="CDD" id="cd01878">
    <property type="entry name" value="HflX"/>
    <property type="match status" value="1"/>
</dbReference>
<protein>
    <recommendedName>
        <fullName evidence="6">GTPase HflX</fullName>
    </recommendedName>
    <alternativeName>
        <fullName evidence="6">GTP-binding protein HflX</fullName>
    </alternativeName>
</protein>
<comment type="function">
    <text evidence="6">GTPase that associates with the 50S ribosomal subunit and may have a role during protein synthesis or ribosome biogenesis.</text>
</comment>
<keyword evidence="1 6" id="KW-0963">Cytoplasm</keyword>
<evidence type="ECO:0000313" key="9">
    <source>
        <dbReference type="EMBL" id="GFO64981.1"/>
    </source>
</evidence>
<proteinExistence type="inferred from homology"/>
<evidence type="ECO:0000256" key="6">
    <source>
        <dbReference type="HAMAP-Rule" id="MF_00900"/>
    </source>
</evidence>
<evidence type="ECO:0000256" key="3">
    <source>
        <dbReference type="ARBA" id="ARBA00022741"/>
    </source>
</evidence>
<dbReference type="InterPro" id="IPR006073">
    <property type="entry name" value="GTP-bd"/>
</dbReference>
<sequence>MHGNLTGLKSSQVNRLERLYRRRVKPTEVISLELARELADISLEIRRQIGILVSRIGEIAYVVVGDERGIMIPALEDYPLGKRLLRGVRLVHTHLKGEVLSDDDLTDLSLLRLDLIAALQLTQNPDRFSIQTAALVPPDGGHLPYQVEPSVPFQKYDLEFKGFVETLEQTMERGLKEGKVVASGQERGILISVTQRPMEEAVDSIEELKELARTAGVGVLDTVIQRPKEFNPRYLLGEGKIREVVIKALQYGATMLVFDQELSPAQVRSISELTELKVIDRSQLILDIFARRATTQDGKVQVELAQLKYLMPRLSGRGVQMSRLMGGIGGRGPGETKLEIDRRRIRDRIAHLERELKELSNGRYQRRQKRVKAGIPIISIVGYTNAGKSTLLNTMTKSEVFTEDLLFATLDTSSRRLRFPMDREVIITDTVGFIRSLPKSLMGAFKATLEELKDADLLVHLVDCGNPRLEEHINQVNTILAELELSQKPTLLVFNKMDLLPDLKKSDPLAFMKVRQLTRKYGAITISASDRKTLEPLMKELQQRFWHDVEDYLAPGEHNHDEFEE</sequence>
<evidence type="ECO:0000256" key="2">
    <source>
        <dbReference type="ARBA" id="ARBA00022723"/>
    </source>
</evidence>
<dbReference type="PRINTS" id="PR00326">
    <property type="entry name" value="GTP1OBG"/>
</dbReference>
<dbReference type="PANTHER" id="PTHR10229">
    <property type="entry name" value="GTP-BINDING PROTEIN HFLX"/>
    <property type="match status" value="1"/>
</dbReference>
<evidence type="ECO:0000256" key="7">
    <source>
        <dbReference type="SAM" id="Coils"/>
    </source>
</evidence>
<keyword evidence="7" id="KW-0175">Coiled coil</keyword>
<dbReference type="GO" id="GO:0046872">
    <property type="term" value="F:metal ion binding"/>
    <property type="evidence" value="ECO:0007669"/>
    <property type="project" value="UniProtKB-KW"/>
</dbReference>
<dbReference type="PANTHER" id="PTHR10229:SF0">
    <property type="entry name" value="GTP-BINDING PROTEIN 6-RELATED"/>
    <property type="match status" value="1"/>
</dbReference>
<evidence type="ECO:0000259" key="8">
    <source>
        <dbReference type="PROSITE" id="PS51705"/>
    </source>
</evidence>
<dbReference type="HAMAP" id="MF_00900">
    <property type="entry name" value="GTPase_HflX"/>
    <property type="match status" value="1"/>
</dbReference>